<dbReference type="InterPro" id="IPR013758">
    <property type="entry name" value="Topo_IIA_A/C_ab"/>
</dbReference>
<evidence type="ECO:0000256" key="8">
    <source>
        <dbReference type="SAM" id="MobiDB-lite"/>
    </source>
</evidence>
<gene>
    <name evidence="10" type="ORF">TanjilG_11534</name>
</gene>
<reference evidence="10 11" key="1">
    <citation type="journal article" date="2017" name="Plant Biotechnol. J.">
        <title>A comprehensive draft genome sequence for lupin (Lupinus angustifolius), an emerging health food: insights into plant-microbe interactions and legume evolution.</title>
        <authorList>
            <person name="Hane J.K."/>
            <person name="Ming Y."/>
            <person name="Kamphuis L.G."/>
            <person name="Nelson M.N."/>
            <person name="Garg G."/>
            <person name="Atkins C.A."/>
            <person name="Bayer P.E."/>
            <person name="Bravo A."/>
            <person name="Bringans S."/>
            <person name="Cannon S."/>
            <person name="Edwards D."/>
            <person name="Foley R."/>
            <person name="Gao L.L."/>
            <person name="Harrison M.J."/>
            <person name="Huang W."/>
            <person name="Hurgobin B."/>
            <person name="Li S."/>
            <person name="Liu C.W."/>
            <person name="McGrath A."/>
            <person name="Morahan G."/>
            <person name="Murray J."/>
            <person name="Weller J."/>
            <person name="Jian J."/>
            <person name="Singh K.B."/>
        </authorList>
    </citation>
    <scope>NUCLEOTIDE SEQUENCE [LARGE SCALE GENOMIC DNA]</scope>
    <source>
        <strain evidence="11">cv. Tanjil</strain>
        <tissue evidence="10">Whole plant</tissue>
    </source>
</reference>
<dbReference type="PANTHER" id="PTHR43493">
    <property type="entry name" value="DNA GYRASE/TOPOISOMERASE SUBUNIT A"/>
    <property type="match status" value="1"/>
</dbReference>
<name>A0A1J7GN69_LUPAN</name>
<dbReference type="GO" id="GO:0005737">
    <property type="term" value="C:cytoplasm"/>
    <property type="evidence" value="ECO:0007669"/>
    <property type="project" value="TreeGrafter"/>
</dbReference>
<evidence type="ECO:0000256" key="7">
    <source>
        <dbReference type="PROSITE-ProRule" id="PRU01384"/>
    </source>
</evidence>
<dbReference type="GO" id="GO:0003918">
    <property type="term" value="F:DNA topoisomerase type II (double strand cut, ATP-hydrolyzing) activity"/>
    <property type="evidence" value="ECO:0007669"/>
    <property type="project" value="UniProtKB-EC"/>
</dbReference>
<feature type="active site" description="O-(5'-phospho-DNA)-tyrosine intermediate" evidence="7">
    <location>
        <position position="71"/>
    </location>
</feature>
<dbReference type="GO" id="GO:0009330">
    <property type="term" value="C:DNA topoisomerase type II (double strand cut, ATP-hydrolyzing) complex"/>
    <property type="evidence" value="ECO:0007669"/>
    <property type="project" value="TreeGrafter"/>
</dbReference>
<dbReference type="STRING" id="3871.A0A1J7GN69"/>
<dbReference type="EC" id="5.6.2.2" evidence="3"/>
<dbReference type="PROSITE" id="PS52040">
    <property type="entry name" value="TOPO_IIA"/>
    <property type="match status" value="1"/>
</dbReference>
<organism evidence="10 11">
    <name type="scientific">Lupinus angustifolius</name>
    <name type="common">Narrow-leaved blue lupine</name>
    <dbReference type="NCBI Taxonomy" id="3871"/>
    <lineage>
        <taxon>Eukaryota</taxon>
        <taxon>Viridiplantae</taxon>
        <taxon>Streptophyta</taxon>
        <taxon>Embryophyta</taxon>
        <taxon>Tracheophyta</taxon>
        <taxon>Spermatophyta</taxon>
        <taxon>Magnoliopsida</taxon>
        <taxon>eudicotyledons</taxon>
        <taxon>Gunneridae</taxon>
        <taxon>Pentapetalae</taxon>
        <taxon>rosids</taxon>
        <taxon>fabids</taxon>
        <taxon>Fabales</taxon>
        <taxon>Fabaceae</taxon>
        <taxon>Papilionoideae</taxon>
        <taxon>50 kb inversion clade</taxon>
        <taxon>genistoids sensu lato</taxon>
        <taxon>core genistoids</taxon>
        <taxon>Genisteae</taxon>
        <taxon>Lupinus</taxon>
    </lineage>
</organism>
<evidence type="ECO:0000256" key="3">
    <source>
        <dbReference type="ARBA" id="ARBA00012895"/>
    </source>
</evidence>
<dbReference type="InterPro" id="IPR002205">
    <property type="entry name" value="Topo_IIA_dom_A"/>
</dbReference>
<dbReference type="FunFam" id="3.30.1360.40:FF:000002">
    <property type="entry name" value="DNA gyrase subunit A"/>
    <property type="match status" value="1"/>
</dbReference>
<dbReference type="GO" id="GO:0003677">
    <property type="term" value="F:DNA binding"/>
    <property type="evidence" value="ECO:0007669"/>
    <property type="project" value="UniProtKB-UniRule"/>
</dbReference>
<feature type="compositionally biased region" description="Polar residues" evidence="8">
    <location>
        <begin position="303"/>
        <end position="315"/>
    </location>
</feature>
<dbReference type="OMA" id="PFYSMAF"/>
<accession>A0A1J7GN69</accession>
<dbReference type="GO" id="GO:0006265">
    <property type="term" value="P:DNA topological change"/>
    <property type="evidence" value="ECO:0007669"/>
    <property type="project" value="UniProtKB-UniRule"/>
</dbReference>
<protein>
    <recommendedName>
        <fullName evidence="3">DNA topoisomerase (ATP-hydrolyzing)</fullName>
        <ecNumber evidence="3">5.6.2.2</ecNumber>
    </recommendedName>
</protein>
<keyword evidence="4 7" id="KW-0799">Topoisomerase</keyword>
<comment type="similarity">
    <text evidence="2">Belongs to the type II topoisomerase GyrA/ParC subunit family.</text>
</comment>
<evidence type="ECO:0000256" key="1">
    <source>
        <dbReference type="ARBA" id="ARBA00000185"/>
    </source>
</evidence>
<evidence type="ECO:0000313" key="11">
    <source>
        <dbReference type="Proteomes" id="UP000188354"/>
    </source>
</evidence>
<dbReference type="AlphaFoldDB" id="A0A1J7GN69"/>
<dbReference type="CDD" id="cd00187">
    <property type="entry name" value="TOP4c"/>
    <property type="match status" value="1"/>
</dbReference>
<evidence type="ECO:0000256" key="6">
    <source>
        <dbReference type="ARBA" id="ARBA00023235"/>
    </source>
</evidence>
<dbReference type="Pfam" id="PF00521">
    <property type="entry name" value="DNA_topoisoIV"/>
    <property type="match status" value="1"/>
</dbReference>
<sequence>MHELGLSSKKPFKKCARVVGEVLGKFHPHGDSAVYDSLVRMAQDFSLRCPLIQGHGNFGSIDADPPAAMRYTECKLDELTEAMLLADLEQDTVDFVPNFDNSQKEPSLLPARLPNLLLNGSSGIAVGMATNIPPHNLGELVDVLCVLIHNPEATVQELLEYMPGPDFPTGGLIMGNLGILDAYRTGRGRVIVRGKTDIELLDSKTKRNAIIIKEIPYQTNKASLVEKIAEHVESKSLDGISDIRDESDRTGMRVVIELKRGSDPLIVLNNLYRLTSLQSTFSCNMVGILNGQPKQMGLKELLQPTTPNNEDSSVTALGLRS</sequence>
<feature type="region of interest" description="Disordered" evidence="8">
    <location>
        <begin position="302"/>
        <end position="321"/>
    </location>
</feature>
<keyword evidence="11" id="KW-1185">Reference proteome</keyword>
<evidence type="ECO:0000259" key="9">
    <source>
        <dbReference type="PROSITE" id="PS52040"/>
    </source>
</evidence>
<dbReference type="PANTHER" id="PTHR43493:SF5">
    <property type="entry name" value="DNA GYRASE SUBUNIT A, CHLOROPLASTIC_MITOCHONDRIAL"/>
    <property type="match status" value="1"/>
</dbReference>
<dbReference type="Gene3D" id="3.90.199.10">
    <property type="entry name" value="Topoisomerase II, domain 5"/>
    <property type="match status" value="1"/>
</dbReference>
<keyword evidence="6 7" id="KW-0413">Isomerase</keyword>
<dbReference type="SMART" id="SM00434">
    <property type="entry name" value="TOP4c"/>
    <property type="match status" value="1"/>
</dbReference>
<dbReference type="InterPro" id="IPR050220">
    <property type="entry name" value="Type_II_DNA_Topoisomerases"/>
</dbReference>
<evidence type="ECO:0000256" key="2">
    <source>
        <dbReference type="ARBA" id="ARBA00008263"/>
    </source>
</evidence>
<proteinExistence type="inferred from homology"/>
<dbReference type="GO" id="GO:0005524">
    <property type="term" value="F:ATP binding"/>
    <property type="evidence" value="ECO:0007669"/>
    <property type="project" value="InterPro"/>
</dbReference>
<evidence type="ECO:0000313" key="10">
    <source>
        <dbReference type="EMBL" id="OIW01960.1"/>
    </source>
</evidence>
<evidence type="ECO:0000256" key="5">
    <source>
        <dbReference type="ARBA" id="ARBA00023125"/>
    </source>
</evidence>
<dbReference type="InterPro" id="IPR013760">
    <property type="entry name" value="Topo_IIA-like_dom_sf"/>
</dbReference>
<evidence type="ECO:0000256" key="4">
    <source>
        <dbReference type="ARBA" id="ARBA00023029"/>
    </source>
</evidence>
<dbReference type="Proteomes" id="UP000188354">
    <property type="component" value="Chromosome LG11"/>
</dbReference>
<dbReference type="EMBL" id="CM007371">
    <property type="protein sequence ID" value="OIW01960.1"/>
    <property type="molecule type" value="Genomic_DNA"/>
</dbReference>
<keyword evidence="5 7" id="KW-0238">DNA-binding</keyword>
<dbReference type="Gramene" id="OIW01960">
    <property type="protein sequence ID" value="OIW01960"/>
    <property type="gene ID" value="TanjilG_11534"/>
</dbReference>
<comment type="catalytic activity">
    <reaction evidence="1 7">
        <text>ATP-dependent breakage, passage and rejoining of double-stranded DNA.</text>
        <dbReference type="EC" id="5.6.2.2"/>
    </reaction>
</comment>
<dbReference type="SUPFAM" id="SSF56719">
    <property type="entry name" value="Type II DNA topoisomerase"/>
    <property type="match status" value="1"/>
</dbReference>
<feature type="domain" description="Topo IIA-type catalytic" evidence="9">
    <location>
        <begin position="1"/>
        <end position="321"/>
    </location>
</feature>